<keyword evidence="6 13" id="KW-0479">Metal-binding</keyword>
<dbReference type="InterPro" id="IPR014758">
    <property type="entry name" value="Met-tRNA_synth"/>
</dbReference>
<dbReference type="InterPro" id="IPR023458">
    <property type="entry name" value="Met-tRNA_ligase_1"/>
</dbReference>
<dbReference type="PRINTS" id="PR01041">
    <property type="entry name" value="TRNASYNTHMET"/>
</dbReference>
<comment type="similarity">
    <text evidence="3 13">Belongs to the class-I aminoacyl-tRNA synthetase family. MetG type 1 subfamily.</text>
</comment>
<dbReference type="SUPFAM" id="SSF52374">
    <property type="entry name" value="Nucleotidylyl transferase"/>
    <property type="match status" value="1"/>
</dbReference>
<dbReference type="SUPFAM" id="SSF47323">
    <property type="entry name" value="Anticodon-binding domain of a subclass of class I aminoacyl-tRNA synthetases"/>
    <property type="match status" value="1"/>
</dbReference>
<dbReference type="Pfam" id="PF09334">
    <property type="entry name" value="tRNA-synt_1g"/>
    <property type="match status" value="1"/>
</dbReference>
<evidence type="ECO:0000256" key="5">
    <source>
        <dbReference type="ARBA" id="ARBA00022598"/>
    </source>
</evidence>
<dbReference type="STRING" id="1778263.TPER_HE00451"/>
<dbReference type="CDD" id="cd00814">
    <property type="entry name" value="MetRS_core"/>
    <property type="match status" value="1"/>
</dbReference>
<keyword evidence="5 13" id="KW-0436">Ligase</keyword>
<evidence type="ECO:0000256" key="7">
    <source>
        <dbReference type="ARBA" id="ARBA00022741"/>
    </source>
</evidence>
<dbReference type="HAMAP" id="MF_00098">
    <property type="entry name" value="Met_tRNA_synth_type1"/>
    <property type="match status" value="1"/>
</dbReference>
<proteinExistence type="inferred from homology"/>
<dbReference type="Proteomes" id="UP000095477">
    <property type="component" value="Chromosome I"/>
</dbReference>
<keyword evidence="9 13" id="KW-0067">ATP-binding</keyword>
<keyword evidence="17" id="KW-1185">Reference proteome</keyword>
<dbReference type="CDD" id="cd07957">
    <property type="entry name" value="Anticodon_Ia_Met"/>
    <property type="match status" value="1"/>
</dbReference>
<evidence type="ECO:0000256" key="4">
    <source>
        <dbReference type="ARBA" id="ARBA00022490"/>
    </source>
</evidence>
<feature type="binding site" evidence="13">
    <location>
        <position position="198"/>
    </location>
    <ligand>
        <name>Zn(2+)</name>
        <dbReference type="ChEBI" id="CHEBI:29105"/>
    </ligand>
</feature>
<evidence type="ECO:0000256" key="13">
    <source>
        <dbReference type="HAMAP-Rule" id="MF_00098"/>
    </source>
</evidence>
<feature type="short sequence motif" description="'KMSKS' region" evidence="13">
    <location>
        <begin position="371"/>
        <end position="375"/>
    </location>
</feature>
<dbReference type="AlphaFoldDB" id="A0A143WU22"/>
<dbReference type="EMBL" id="LN999835">
    <property type="protein sequence ID" value="CUX97361.1"/>
    <property type="molecule type" value="Genomic_DNA"/>
</dbReference>
<dbReference type="EC" id="6.1.1.10" evidence="13"/>
<evidence type="ECO:0000256" key="1">
    <source>
        <dbReference type="ARBA" id="ARBA00003314"/>
    </source>
</evidence>
<dbReference type="NCBIfam" id="TIGR00398">
    <property type="entry name" value="metG"/>
    <property type="match status" value="1"/>
</dbReference>
<dbReference type="GO" id="GO:0004825">
    <property type="term" value="F:methionine-tRNA ligase activity"/>
    <property type="evidence" value="ECO:0007669"/>
    <property type="project" value="UniProtKB-UniRule"/>
</dbReference>
<dbReference type="Gene3D" id="3.40.50.620">
    <property type="entry name" value="HUPs"/>
    <property type="match status" value="1"/>
</dbReference>
<feature type="short sequence motif" description="'HIGH' region" evidence="13">
    <location>
        <begin position="54"/>
        <end position="64"/>
    </location>
</feature>
<dbReference type="PANTHER" id="PTHR45765">
    <property type="entry name" value="METHIONINE--TRNA LIGASE"/>
    <property type="match status" value="1"/>
</dbReference>
<protein>
    <recommendedName>
        <fullName evidence="13">Methionine--tRNA ligase</fullName>
        <ecNumber evidence="13">6.1.1.10</ecNumber>
    </recommendedName>
    <alternativeName>
        <fullName evidence="13">Methionyl-tRNA synthetase</fullName>
        <shortName evidence="13">MetRS</shortName>
    </alternativeName>
</protein>
<evidence type="ECO:0000256" key="14">
    <source>
        <dbReference type="SAM" id="Phobius"/>
    </source>
</evidence>
<dbReference type="PROSITE" id="PS00178">
    <property type="entry name" value="AA_TRNA_LIGASE_I"/>
    <property type="match status" value="1"/>
</dbReference>
<evidence type="ECO:0000256" key="11">
    <source>
        <dbReference type="ARBA" id="ARBA00023146"/>
    </source>
</evidence>
<feature type="binding site" evidence="13">
    <location>
        <position position="201"/>
    </location>
    <ligand>
        <name>Zn(2+)</name>
        <dbReference type="ChEBI" id="CHEBI:29105"/>
    </ligand>
</feature>
<dbReference type="InterPro" id="IPR033911">
    <property type="entry name" value="MetRS_core"/>
</dbReference>
<sequence>MAFLKFKIKKTAIFCLFETSLSVTIINYSYLYFIKAYFTMTQVAKKILVTCALPYANGSIHLGHMLEHIQADIWVRYQRMRGNQVYFICADDAHGTPIMLKAQQLGITPEAMINKINLEHQKDFKGFNISYDNYHSTHSEENYALSKIIYQRLKENGFIKSHNIAQLFDPEKGMFLPDRFVRGSCPKCYSSDQYGDNCEVCGTTYNPTDLINPKSAVSGVTPEIRESEHIFFDLPAFSEMLQAWTRSGALQEQVANKMQEWFASGLKQWDICRDAPYFGFEVPDSPGKYFYVWLDAPIGYMGSFENLCRKRSNISFDEFWNIDSKADLYHFIGKDIVYFHSLFWSAILEGSHFRKPTNLFVHGYLTVNGTKMSKSRGIFIKASTYLAYLDADCLRYYYAAKLSSRIDDIDLNLKDFVQRVNADIVNKVVNLASRNASFINKRFNGQLSTKSSLTDQALYDTFVEAAISIGEAYSNRETSRAIRKIMALADLANRYVDEQAPWSVAKQKGRDEDLQKICSMGIELFRLLMTYLKPVLPSLAERAEVFLNSSLTWNSIESPLGAHRIRSFKTLFNRIEMATVENMINTSIQEAAMANEPARC</sequence>
<dbReference type="SUPFAM" id="SSF57770">
    <property type="entry name" value="Methionyl-tRNA synthetase (MetRS), Zn-domain"/>
    <property type="match status" value="1"/>
</dbReference>
<dbReference type="PATRIC" id="fig|1778263.3.peg.447"/>
<dbReference type="GO" id="GO:0006431">
    <property type="term" value="P:methionyl-tRNA aminoacylation"/>
    <property type="evidence" value="ECO:0007669"/>
    <property type="project" value="UniProtKB-UniRule"/>
</dbReference>
<comment type="subunit">
    <text evidence="13">Monomer.</text>
</comment>
<dbReference type="GO" id="GO:0005524">
    <property type="term" value="F:ATP binding"/>
    <property type="evidence" value="ECO:0007669"/>
    <property type="project" value="UniProtKB-UniRule"/>
</dbReference>
<evidence type="ECO:0000256" key="2">
    <source>
        <dbReference type="ARBA" id="ARBA00004496"/>
    </source>
</evidence>
<evidence type="ECO:0000259" key="15">
    <source>
        <dbReference type="Pfam" id="PF09334"/>
    </source>
</evidence>
<accession>A0A143WU22</accession>
<dbReference type="Gene3D" id="1.10.730.10">
    <property type="entry name" value="Isoleucyl-tRNA Synthetase, Domain 1"/>
    <property type="match status" value="1"/>
</dbReference>
<reference evidence="17" key="1">
    <citation type="submission" date="2016-01" db="EMBL/GenBank/DDBJ databases">
        <authorList>
            <person name="Husnik F."/>
        </authorList>
    </citation>
    <scope>NUCLEOTIDE SEQUENCE [LARGE SCALE GENOMIC DNA]</scope>
</reference>
<dbReference type="InterPro" id="IPR029038">
    <property type="entry name" value="MetRS_Zn"/>
</dbReference>
<evidence type="ECO:0000313" key="17">
    <source>
        <dbReference type="Proteomes" id="UP000095477"/>
    </source>
</evidence>
<evidence type="ECO:0000256" key="3">
    <source>
        <dbReference type="ARBA" id="ARBA00008258"/>
    </source>
</evidence>
<dbReference type="FunFam" id="2.20.28.20:FF:000001">
    <property type="entry name" value="Methionine--tRNA ligase"/>
    <property type="match status" value="1"/>
</dbReference>
<comment type="catalytic activity">
    <reaction evidence="12 13">
        <text>tRNA(Met) + L-methionine + ATP = L-methionyl-tRNA(Met) + AMP + diphosphate</text>
        <dbReference type="Rhea" id="RHEA:13481"/>
        <dbReference type="Rhea" id="RHEA-COMP:9667"/>
        <dbReference type="Rhea" id="RHEA-COMP:9698"/>
        <dbReference type="ChEBI" id="CHEBI:30616"/>
        <dbReference type="ChEBI" id="CHEBI:33019"/>
        <dbReference type="ChEBI" id="CHEBI:57844"/>
        <dbReference type="ChEBI" id="CHEBI:78442"/>
        <dbReference type="ChEBI" id="CHEBI:78530"/>
        <dbReference type="ChEBI" id="CHEBI:456215"/>
        <dbReference type="EC" id="6.1.1.10"/>
    </reaction>
</comment>
<comment type="subcellular location">
    <subcellularLocation>
        <location evidence="2 13">Cytoplasm</location>
    </subcellularLocation>
</comment>
<keyword evidence="10 13" id="KW-0648">Protein biosynthesis</keyword>
<feature type="transmembrane region" description="Helical" evidence="14">
    <location>
        <begin position="12"/>
        <end position="33"/>
    </location>
</feature>
<evidence type="ECO:0000256" key="9">
    <source>
        <dbReference type="ARBA" id="ARBA00022840"/>
    </source>
</evidence>
<dbReference type="NCBIfam" id="NF001100">
    <property type="entry name" value="PRK00133.1"/>
    <property type="match status" value="1"/>
</dbReference>
<evidence type="ECO:0000256" key="8">
    <source>
        <dbReference type="ARBA" id="ARBA00022833"/>
    </source>
</evidence>
<gene>
    <name evidence="13 16" type="primary">metG</name>
    <name evidence="16" type="ORF">TPER_HE00451</name>
</gene>
<name>A0A143WU22_9ENTR</name>
<dbReference type="GO" id="GO:0005829">
    <property type="term" value="C:cytosol"/>
    <property type="evidence" value="ECO:0007669"/>
    <property type="project" value="TreeGrafter"/>
</dbReference>
<keyword evidence="4 13" id="KW-0963">Cytoplasm</keyword>
<evidence type="ECO:0000256" key="6">
    <source>
        <dbReference type="ARBA" id="ARBA00022723"/>
    </source>
</evidence>
<organism evidence="16 17">
    <name type="scientific">Candidatus Hoaglandella endobia</name>
    <dbReference type="NCBI Taxonomy" id="1778263"/>
    <lineage>
        <taxon>Bacteria</taxon>
        <taxon>Pseudomonadati</taxon>
        <taxon>Pseudomonadota</taxon>
        <taxon>Gammaproteobacteria</taxon>
        <taxon>Enterobacterales</taxon>
        <taxon>Enterobacteriaceae</taxon>
        <taxon>Candidatus Hoaglandella</taxon>
    </lineage>
</organism>
<feature type="domain" description="Methionyl/Leucyl tRNA synthetase" evidence="15">
    <location>
        <begin position="47"/>
        <end position="435"/>
    </location>
</feature>
<keyword evidence="8 13" id="KW-0862">Zinc</keyword>
<keyword evidence="14" id="KW-0472">Membrane</keyword>
<dbReference type="InterPro" id="IPR015413">
    <property type="entry name" value="Methionyl/Leucyl_tRNA_Synth"/>
</dbReference>
<comment type="function">
    <text evidence="1 13">Is required not only for elongation of protein synthesis but also for the initiation of all mRNA translation through initiator tRNA(fMet) aminoacylation.</text>
</comment>
<comment type="cofactor">
    <cofactor evidence="13">
        <name>Zn(2+)</name>
        <dbReference type="ChEBI" id="CHEBI:29105"/>
    </cofactor>
    <text evidence="13">Binds 1 zinc ion per subunit.</text>
</comment>
<evidence type="ECO:0000256" key="10">
    <source>
        <dbReference type="ARBA" id="ARBA00022917"/>
    </source>
</evidence>
<dbReference type="InterPro" id="IPR014729">
    <property type="entry name" value="Rossmann-like_a/b/a_fold"/>
</dbReference>
<feature type="binding site" evidence="13">
    <location>
        <position position="374"/>
    </location>
    <ligand>
        <name>ATP</name>
        <dbReference type="ChEBI" id="CHEBI:30616"/>
    </ligand>
</feature>
<dbReference type="KEGG" id="hed:TPER_HE00451"/>
<keyword evidence="7 13" id="KW-0547">Nucleotide-binding</keyword>
<dbReference type="InterPro" id="IPR041872">
    <property type="entry name" value="Anticodon_Met"/>
</dbReference>
<dbReference type="InterPro" id="IPR009080">
    <property type="entry name" value="tRNAsynth_Ia_anticodon-bd"/>
</dbReference>
<dbReference type="Gene3D" id="2.20.28.20">
    <property type="entry name" value="Methionyl-tRNA synthetase, Zn-domain"/>
    <property type="match status" value="1"/>
</dbReference>
<keyword evidence="11 13" id="KW-0030">Aminoacyl-tRNA synthetase</keyword>
<keyword evidence="14" id="KW-0812">Transmembrane</keyword>
<evidence type="ECO:0000313" key="16">
    <source>
        <dbReference type="EMBL" id="CUX97361.1"/>
    </source>
</evidence>
<dbReference type="PANTHER" id="PTHR45765:SF1">
    <property type="entry name" value="METHIONINE--TRNA LIGASE, CYTOPLASMIC"/>
    <property type="match status" value="1"/>
</dbReference>
<dbReference type="GO" id="GO:0046872">
    <property type="term" value="F:metal ion binding"/>
    <property type="evidence" value="ECO:0007669"/>
    <property type="project" value="UniProtKB-KW"/>
</dbReference>
<dbReference type="FunFam" id="1.10.730.10:FF:000005">
    <property type="entry name" value="Methionine--tRNA ligase"/>
    <property type="match status" value="1"/>
</dbReference>
<feature type="binding site" evidence="13">
    <location>
        <position position="185"/>
    </location>
    <ligand>
        <name>Zn(2+)</name>
        <dbReference type="ChEBI" id="CHEBI:29105"/>
    </ligand>
</feature>
<keyword evidence="14" id="KW-1133">Transmembrane helix</keyword>
<evidence type="ECO:0000256" key="12">
    <source>
        <dbReference type="ARBA" id="ARBA00047364"/>
    </source>
</evidence>
<dbReference type="InterPro" id="IPR001412">
    <property type="entry name" value="aa-tRNA-synth_I_CS"/>
</dbReference>
<feature type="binding site" evidence="13">
    <location>
        <position position="188"/>
    </location>
    <ligand>
        <name>Zn(2+)</name>
        <dbReference type="ChEBI" id="CHEBI:29105"/>
    </ligand>
</feature>